<dbReference type="EMBL" id="JABSTU010000003">
    <property type="protein sequence ID" value="KAH8035205.1"/>
    <property type="molecule type" value="Genomic_DNA"/>
</dbReference>
<dbReference type="InterPro" id="IPR029058">
    <property type="entry name" value="AB_hydrolase_fold"/>
</dbReference>
<dbReference type="Pfam" id="PF05577">
    <property type="entry name" value="Peptidase_S28"/>
    <property type="match status" value="1"/>
</dbReference>
<dbReference type="PANTHER" id="PTHR11010">
    <property type="entry name" value="PROTEASE S28 PRO-X CARBOXYPEPTIDASE-RELATED"/>
    <property type="match status" value="1"/>
</dbReference>
<gene>
    <name evidence="7" type="ORF">HPB51_004446</name>
</gene>
<dbReference type="GO" id="GO:0070008">
    <property type="term" value="F:serine-type exopeptidase activity"/>
    <property type="evidence" value="ECO:0007669"/>
    <property type="project" value="InterPro"/>
</dbReference>
<dbReference type="Gene3D" id="1.20.120.980">
    <property type="entry name" value="Serine carboxypeptidase S28, SKS domain"/>
    <property type="match status" value="1"/>
</dbReference>
<reference evidence="7" key="1">
    <citation type="journal article" date="2020" name="Cell">
        <title>Large-Scale Comparative Analyses of Tick Genomes Elucidate Their Genetic Diversity and Vector Capacities.</title>
        <authorList>
            <consortium name="Tick Genome and Microbiome Consortium (TIGMIC)"/>
            <person name="Jia N."/>
            <person name="Wang J."/>
            <person name="Shi W."/>
            <person name="Du L."/>
            <person name="Sun Y."/>
            <person name="Zhan W."/>
            <person name="Jiang J.F."/>
            <person name="Wang Q."/>
            <person name="Zhang B."/>
            <person name="Ji P."/>
            <person name="Bell-Sakyi L."/>
            <person name="Cui X.M."/>
            <person name="Yuan T.T."/>
            <person name="Jiang B.G."/>
            <person name="Yang W.F."/>
            <person name="Lam T.T."/>
            <person name="Chang Q.C."/>
            <person name="Ding S.J."/>
            <person name="Wang X.J."/>
            <person name="Zhu J.G."/>
            <person name="Ruan X.D."/>
            <person name="Zhao L."/>
            <person name="Wei J.T."/>
            <person name="Ye R.Z."/>
            <person name="Que T.C."/>
            <person name="Du C.H."/>
            <person name="Zhou Y.H."/>
            <person name="Cheng J.X."/>
            <person name="Dai P.F."/>
            <person name="Guo W.B."/>
            <person name="Han X.H."/>
            <person name="Huang E.J."/>
            <person name="Li L.F."/>
            <person name="Wei W."/>
            <person name="Gao Y.C."/>
            <person name="Liu J.Z."/>
            <person name="Shao H.Z."/>
            <person name="Wang X."/>
            <person name="Wang C.C."/>
            <person name="Yang T.C."/>
            <person name="Huo Q.B."/>
            <person name="Li W."/>
            <person name="Chen H.Y."/>
            <person name="Chen S.E."/>
            <person name="Zhou L.G."/>
            <person name="Ni X.B."/>
            <person name="Tian J.H."/>
            <person name="Sheng Y."/>
            <person name="Liu T."/>
            <person name="Pan Y.S."/>
            <person name="Xia L.Y."/>
            <person name="Li J."/>
            <person name="Zhao F."/>
            <person name="Cao W.C."/>
        </authorList>
    </citation>
    <scope>NUCLEOTIDE SEQUENCE</scope>
    <source>
        <strain evidence="7">Rmic-2018</strain>
    </source>
</reference>
<dbReference type="SUPFAM" id="SSF53474">
    <property type="entry name" value="alpha/beta-Hydrolases"/>
    <property type="match status" value="2"/>
</dbReference>
<evidence type="ECO:0000256" key="5">
    <source>
        <dbReference type="ARBA" id="ARBA00023180"/>
    </source>
</evidence>
<feature type="chain" id="PRO_5039927856" description="Prolylcarboxypeptidase" evidence="6">
    <location>
        <begin position="25"/>
        <end position="466"/>
    </location>
</feature>
<evidence type="ECO:0000256" key="2">
    <source>
        <dbReference type="ARBA" id="ARBA00022670"/>
    </source>
</evidence>
<evidence type="ECO:0000256" key="4">
    <source>
        <dbReference type="ARBA" id="ARBA00022801"/>
    </source>
</evidence>
<accession>A0A9J6EM64</accession>
<keyword evidence="8" id="KW-1185">Reference proteome</keyword>
<comment type="similarity">
    <text evidence="1">Belongs to the peptidase S28 family.</text>
</comment>
<evidence type="ECO:0000256" key="6">
    <source>
        <dbReference type="SAM" id="SignalP"/>
    </source>
</evidence>
<evidence type="ECO:0000313" key="8">
    <source>
        <dbReference type="Proteomes" id="UP000821866"/>
    </source>
</evidence>
<keyword evidence="4" id="KW-0378">Hydrolase</keyword>
<dbReference type="InterPro" id="IPR042269">
    <property type="entry name" value="Ser_carbopepase_S28_SKS"/>
</dbReference>
<sequence>MPSLRVAASVVLLLLTLAPPEAAAQQRNLTFKIHNFTTKVDHFSYRNNDTFQMRYIVADQYWDRKRGLILFYPGNEMRIEPFVVLCGTGLGTFLDYSCLPNIDITASLCPTEKNPSRQDLEHMSYLSSEQAMADYAALLTWLKDNLEGAKNCKVVAIGGSYGGMLAALMRVKYPYIVEAALASSAPFRMFPGLGSCDRYYRGVTEAFEKSSLGCSKDVSRTWTVLDKLGSTPEGCKTLQETFRTCQLLEPSNYPDFRNWIRHTYSVLATINYPFAVMYRGLLPARPVKKACAIIRGGMDTEERMVHAVADVVKMLYNSTGNNSCNNIYPTANMHAYKFQRCTELIHPTCTDGVNDMFYPQEWDAEKFAERCRERFGVTPEFDSMLKKYPIPDFQAASQIFFTDGDKDPWAALGLGHAPTFRTRYHVIEGAAHHVDLQFAHRDDPWPFRKARSFAKRVISNWIQRLP</sequence>
<evidence type="ECO:0008006" key="9">
    <source>
        <dbReference type="Google" id="ProtNLM"/>
    </source>
</evidence>
<dbReference type="GO" id="GO:0006508">
    <property type="term" value="P:proteolysis"/>
    <property type="evidence" value="ECO:0007669"/>
    <property type="project" value="UniProtKB-KW"/>
</dbReference>
<comment type="caution">
    <text evidence="7">The sequence shown here is derived from an EMBL/GenBank/DDBJ whole genome shotgun (WGS) entry which is preliminary data.</text>
</comment>
<keyword evidence="3 6" id="KW-0732">Signal</keyword>
<keyword evidence="5" id="KW-0325">Glycoprotein</keyword>
<name>A0A9J6EM64_RHIMP</name>
<reference evidence="7" key="2">
    <citation type="submission" date="2021-09" db="EMBL/GenBank/DDBJ databases">
        <authorList>
            <person name="Jia N."/>
            <person name="Wang J."/>
            <person name="Shi W."/>
            <person name="Du L."/>
            <person name="Sun Y."/>
            <person name="Zhan W."/>
            <person name="Jiang J."/>
            <person name="Wang Q."/>
            <person name="Zhang B."/>
            <person name="Ji P."/>
            <person name="Sakyi L.B."/>
            <person name="Cui X."/>
            <person name="Yuan T."/>
            <person name="Jiang B."/>
            <person name="Yang W."/>
            <person name="Lam T.T.-Y."/>
            <person name="Chang Q."/>
            <person name="Ding S."/>
            <person name="Wang X."/>
            <person name="Zhu J."/>
            <person name="Ruan X."/>
            <person name="Zhao L."/>
            <person name="Wei J."/>
            <person name="Que T."/>
            <person name="Du C."/>
            <person name="Cheng J."/>
            <person name="Dai P."/>
            <person name="Han X."/>
            <person name="Huang E."/>
            <person name="Gao Y."/>
            <person name="Liu J."/>
            <person name="Shao H."/>
            <person name="Ye R."/>
            <person name="Li L."/>
            <person name="Wei W."/>
            <person name="Wang X."/>
            <person name="Wang C."/>
            <person name="Huo Q."/>
            <person name="Li W."/>
            <person name="Guo W."/>
            <person name="Chen H."/>
            <person name="Chen S."/>
            <person name="Zhou L."/>
            <person name="Zhou L."/>
            <person name="Ni X."/>
            <person name="Tian J."/>
            <person name="Zhou Y."/>
            <person name="Sheng Y."/>
            <person name="Liu T."/>
            <person name="Pan Y."/>
            <person name="Xia L."/>
            <person name="Li J."/>
            <person name="Zhao F."/>
            <person name="Cao W."/>
        </authorList>
    </citation>
    <scope>NUCLEOTIDE SEQUENCE</scope>
    <source>
        <strain evidence="7">Rmic-2018</strain>
        <tissue evidence="7">Larvae</tissue>
    </source>
</reference>
<dbReference type="Gene3D" id="3.40.50.1820">
    <property type="entry name" value="alpha/beta hydrolase"/>
    <property type="match status" value="2"/>
</dbReference>
<protein>
    <recommendedName>
        <fullName evidence="9">Prolylcarboxypeptidase</fullName>
    </recommendedName>
</protein>
<evidence type="ECO:0000313" key="7">
    <source>
        <dbReference type="EMBL" id="KAH8035205.1"/>
    </source>
</evidence>
<evidence type="ECO:0000256" key="1">
    <source>
        <dbReference type="ARBA" id="ARBA00011079"/>
    </source>
</evidence>
<dbReference type="Proteomes" id="UP000821866">
    <property type="component" value="Chromosome 11"/>
</dbReference>
<dbReference type="InterPro" id="IPR008758">
    <property type="entry name" value="Peptidase_S28"/>
</dbReference>
<dbReference type="GO" id="GO:0008239">
    <property type="term" value="F:dipeptidyl-peptidase activity"/>
    <property type="evidence" value="ECO:0007669"/>
    <property type="project" value="TreeGrafter"/>
</dbReference>
<dbReference type="AlphaFoldDB" id="A0A9J6EM64"/>
<dbReference type="PANTHER" id="PTHR11010:SF120">
    <property type="entry name" value="LYSOSOMAL PRO-X CARBOXYPEPTIDASE"/>
    <property type="match status" value="1"/>
</dbReference>
<feature type="signal peptide" evidence="6">
    <location>
        <begin position="1"/>
        <end position="24"/>
    </location>
</feature>
<evidence type="ECO:0000256" key="3">
    <source>
        <dbReference type="ARBA" id="ARBA00022729"/>
    </source>
</evidence>
<proteinExistence type="inferred from homology"/>
<dbReference type="VEuPathDB" id="VectorBase:LOC119181887"/>
<keyword evidence="2" id="KW-0645">Protease</keyword>
<organism evidence="7 8">
    <name type="scientific">Rhipicephalus microplus</name>
    <name type="common">Cattle tick</name>
    <name type="synonym">Boophilus microplus</name>
    <dbReference type="NCBI Taxonomy" id="6941"/>
    <lineage>
        <taxon>Eukaryota</taxon>
        <taxon>Metazoa</taxon>
        <taxon>Ecdysozoa</taxon>
        <taxon>Arthropoda</taxon>
        <taxon>Chelicerata</taxon>
        <taxon>Arachnida</taxon>
        <taxon>Acari</taxon>
        <taxon>Parasitiformes</taxon>
        <taxon>Ixodida</taxon>
        <taxon>Ixodoidea</taxon>
        <taxon>Ixodidae</taxon>
        <taxon>Rhipicephalinae</taxon>
        <taxon>Rhipicephalus</taxon>
        <taxon>Boophilus</taxon>
    </lineage>
</organism>